<evidence type="ECO:0000256" key="4">
    <source>
        <dbReference type="ARBA" id="ARBA00022968"/>
    </source>
</evidence>
<proteinExistence type="inferred from homology"/>
<protein>
    <recommendedName>
        <fullName evidence="12">Trichome birefringence-like N-terminal domain-containing protein</fullName>
    </recommendedName>
</protein>
<reference evidence="10" key="1">
    <citation type="journal article" date="2023" name="GigaByte">
        <title>Genome assembly of the bearded iris, Iris pallida Lam.</title>
        <authorList>
            <person name="Bruccoleri R.E."/>
            <person name="Oakeley E.J."/>
            <person name="Faust A.M.E."/>
            <person name="Altorfer M."/>
            <person name="Dessus-Babus S."/>
            <person name="Burckhardt D."/>
            <person name="Oertli M."/>
            <person name="Naumann U."/>
            <person name="Petersen F."/>
            <person name="Wong J."/>
        </authorList>
    </citation>
    <scope>NUCLEOTIDE SEQUENCE</scope>
    <source>
        <strain evidence="10">GSM-AAB239-AS_SAM_17_03QT</strain>
    </source>
</reference>
<keyword evidence="4" id="KW-0735">Signal-anchor</keyword>
<evidence type="ECO:0008006" key="12">
    <source>
        <dbReference type="Google" id="ProtNLM"/>
    </source>
</evidence>
<evidence type="ECO:0000256" key="1">
    <source>
        <dbReference type="ARBA" id="ARBA00004323"/>
    </source>
</evidence>
<evidence type="ECO:0000259" key="9">
    <source>
        <dbReference type="Pfam" id="PF14416"/>
    </source>
</evidence>
<accession>A0AAX6GM75</accession>
<organism evidence="10 11">
    <name type="scientific">Iris pallida</name>
    <name type="common">Sweet iris</name>
    <dbReference type="NCBI Taxonomy" id="29817"/>
    <lineage>
        <taxon>Eukaryota</taxon>
        <taxon>Viridiplantae</taxon>
        <taxon>Streptophyta</taxon>
        <taxon>Embryophyta</taxon>
        <taxon>Tracheophyta</taxon>
        <taxon>Spermatophyta</taxon>
        <taxon>Magnoliopsida</taxon>
        <taxon>Liliopsida</taxon>
        <taxon>Asparagales</taxon>
        <taxon>Iridaceae</taxon>
        <taxon>Iridoideae</taxon>
        <taxon>Irideae</taxon>
        <taxon>Iris</taxon>
    </lineage>
</organism>
<evidence type="ECO:0000256" key="7">
    <source>
        <dbReference type="ARBA" id="ARBA00023136"/>
    </source>
</evidence>
<feature type="domain" description="Trichome birefringence-like C-terminal" evidence="8">
    <location>
        <begin position="108"/>
        <end position="397"/>
    </location>
</feature>
<gene>
    <name evidence="10" type="ORF">M6B38_357850</name>
</gene>
<dbReference type="Pfam" id="PF14416">
    <property type="entry name" value="PMR5N"/>
    <property type="match status" value="1"/>
</dbReference>
<evidence type="ECO:0000259" key="8">
    <source>
        <dbReference type="Pfam" id="PF13839"/>
    </source>
</evidence>
<keyword evidence="7" id="KW-0472">Membrane</keyword>
<comment type="subcellular location">
    <subcellularLocation>
        <location evidence="1">Golgi apparatus membrane</location>
        <topology evidence="1">Single-pass type II membrane protein</topology>
    </subcellularLocation>
</comment>
<keyword evidence="3" id="KW-0812">Transmembrane</keyword>
<evidence type="ECO:0000256" key="6">
    <source>
        <dbReference type="ARBA" id="ARBA00023034"/>
    </source>
</evidence>
<dbReference type="Proteomes" id="UP001140949">
    <property type="component" value="Unassembled WGS sequence"/>
</dbReference>
<dbReference type="InterPro" id="IPR029962">
    <property type="entry name" value="TBL"/>
</dbReference>
<keyword evidence="11" id="KW-1185">Reference proteome</keyword>
<dbReference type="PANTHER" id="PTHR32285">
    <property type="entry name" value="PROTEIN TRICHOME BIREFRINGENCE-LIKE 9-RELATED"/>
    <property type="match status" value="1"/>
</dbReference>
<reference evidence="10" key="2">
    <citation type="submission" date="2023-04" db="EMBL/GenBank/DDBJ databases">
        <authorList>
            <person name="Bruccoleri R.E."/>
            <person name="Oakeley E.J."/>
            <person name="Faust A.-M."/>
            <person name="Dessus-Babus S."/>
            <person name="Altorfer M."/>
            <person name="Burckhardt D."/>
            <person name="Oertli M."/>
            <person name="Naumann U."/>
            <person name="Petersen F."/>
            <person name="Wong J."/>
        </authorList>
    </citation>
    <scope>NUCLEOTIDE SEQUENCE</scope>
    <source>
        <strain evidence="10">GSM-AAB239-AS_SAM_17_03QT</strain>
        <tissue evidence="10">Leaf</tissue>
    </source>
</reference>
<evidence type="ECO:0000256" key="3">
    <source>
        <dbReference type="ARBA" id="ARBA00022692"/>
    </source>
</evidence>
<evidence type="ECO:0000256" key="2">
    <source>
        <dbReference type="ARBA" id="ARBA00007727"/>
    </source>
</evidence>
<sequence>MGICPRRCTIIPLLLSLSFVLLFLYFLVVPTPPSPKPPSSSASSSSSSSSSSSCDLSVGEWSVDPNPPPPLYTATCPFHRNAWNCIKNSRENMARITSLSWRPLSCLLPRIDPELFLRSLRGKRIGFVGDSLNENFVVALLCTLRSADNGARKWKRKGAWRGGYFPSFDVTVAYHRAILLASYTWQPVEQIATPVNDGLKGIYRVDVDVPADDWANVTKFYDVLVFNTGHWWGLDKFPKETPLVFYREGKPITPLGISGGLRVVLQSMISHIEREVPKETIKFWRTQSPRHFYGGEWDHNGSCLFTEPLKQEELDSWFDPRNGGVNKEAREVNHLIQQALKGTSIQLLNLTHLSEFRADAHPAIWLGKKDAVAVWGQDCMHWCLPGLPDTWVDILSARILDRLEVG</sequence>
<dbReference type="Pfam" id="PF13839">
    <property type="entry name" value="PC-Esterase"/>
    <property type="match status" value="1"/>
</dbReference>
<dbReference type="AlphaFoldDB" id="A0AAX6GM75"/>
<feature type="domain" description="Trichome birefringence-like N-terminal" evidence="9">
    <location>
        <begin position="53"/>
        <end position="106"/>
    </location>
</feature>
<evidence type="ECO:0000313" key="11">
    <source>
        <dbReference type="Proteomes" id="UP001140949"/>
    </source>
</evidence>
<dbReference type="EMBL" id="JANAVB010018600">
    <property type="protein sequence ID" value="KAJ6829407.1"/>
    <property type="molecule type" value="Genomic_DNA"/>
</dbReference>
<keyword evidence="5" id="KW-1133">Transmembrane helix</keyword>
<comment type="caution">
    <text evidence="10">The sequence shown here is derived from an EMBL/GenBank/DDBJ whole genome shotgun (WGS) entry which is preliminary data.</text>
</comment>
<dbReference type="GO" id="GO:0000139">
    <property type="term" value="C:Golgi membrane"/>
    <property type="evidence" value="ECO:0007669"/>
    <property type="project" value="UniProtKB-SubCell"/>
</dbReference>
<dbReference type="GO" id="GO:1990538">
    <property type="term" value="F:xylan O-acetyltransferase activity"/>
    <property type="evidence" value="ECO:0007669"/>
    <property type="project" value="UniProtKB-ARBA"/>
</dbReference>
<dbReference type="PANTHER" id="PTHR32285:SF23">
    <property type="entry name" value="PROTEIN TRICHOME BIREFRINGENCE-LIKE 12"/>
    <property type="match status" value="1"/>
</dbReference>
<evidence type="ECO:0000256" key="5">
    <source>
        <dbReference type="ARBA" id="ARBA00022989"/>
    </source>
</evidence>
<evidence type="ECO:0000313" key="10">
    <source>
        <dbReference type="EMBL" id="KAJ6829407.1"/>
    </source>
</evidence>
<name>A0AAX6GM75_IRIPA</name>
<dbReference type="InterPro" id="IPR025846">
    <property type="entry name" value="TBL_N"/>
</dbReference>
<dbReference type="InterPro" id="IPR026057">
    <property type="entry name" value="TBL_C"/>
</dbReference>
<comment type="similarity">
    <text evidence="2">Belongs to the PC-esterase family. TBL subfamily.</text>
</comment>
<keyword evidence="6" id="KW-0333">Golgi apparatus</keyword>